<feature type="transmembrane region" description="Helical" evidence="18">
    <location>
        <begin position="966"/>
        <end position="992"/>
    </location>
</feature>
<dbReference type="InterPro" id="IPR036412">
    <property type="entry name" value="HAD-like_sf"/>
</dbReference>
<evidence type="ECO:0000256" key="7">
    <source>
        <dbReference type="ARBA" id="ARBA00022741"/>
    </source>
</evidence>
<evidence type="ECO:0000256" key="13">
    <source>
        <dbReference type="ARBA" id="ARBA00023065"/>
    </source>
</evidence>
<feature type="compositionally biased region" description="Basic and acidic residues" evidence="19">
    <location>
        <begin position="1"/>
        <end position="12"/>
    </location>
</feature>
<reference evidence="24" key="1">
    <citation type="journal article" date="2017" name="Nat. Microbiol.">
        <title>Global analysis of biosynthetic gene clusters reveals vast potential of secondary metabolite production in Penicillium species.</title>
        <authorList>
            <person name="Nielsen J.C."/>
            <person name="Grijseels S."/>
            <person name="Prigent S."/>
            <person name="Ji B."/>
            <person name="Dainat J."/>
            <person name="Nielsen K.F."/>
            <person name="Frisvad J.C."/>
            <person name="Workman M."/>
            <person name="Nielsen J."/>
        </authorList>
    </citation>
    <scope>NUCLEOTIDE SEQUENCE [LARGE SCALE GENOMIC DNA]</scope>
    <source>
        <strain evidence="24">IBT 24891</strain>
    </source>
</reference>
<feature type="transmembrane region" description="Helical" evidence="18">
    <location>
        <begin position="1049"/>
        <end position="1075"/>
    </location>
</feature>
<dbReference type="PANTHER" id="PTHR24093:SF423">
    <property type="entry name" value="CALCIUM-TRANSPORTING ATPASE"/>
    <property type="match status" value="1"/>
</dbReference>
<evidence type="ECO:0000256" key="14">
    <source>
        <dbReference type="ARBA" id="ARBA00023136"/>
    </source>
</evidence>
<dbReference type="SUPFAM" id="SSF81665">
    <property type="entry name" value="Calcium ATPase, transmembrane domain M"/>
    <property type="match status" value="1"/>
</dbReference>
<proteinExistence type="inferred from homology"/>
<evidence type="ECO:0000256" key="10">
    <source>
        <dbReference type="ARBA" id="ARBA00022842"/>
    </source>
</evidence>
<dbReference type="CDD" id="cd02081">
    <property type="entry name" value="P-type_ATPase_Ca_PMCA-like"/>
    <property type="match status" value="1"/>
</dbReference>
<keyword evidence="3" id="KW-0926">Vacuole</keyword>
<evidence type="ECO:0000256" key="1">
    <source>
        <dbReference type="ARBA" id="ARBA00004128"/>
    </source>
</evidence>
<evidence type="ECO:0000256" key="17">
    <source>
        <dbReference type="ARBA" id="ARBA00059328"/>
    </source>
</evidence>
<dbReference type="STRING" id="303698.A0A1V6SI90"/>
<evidence type="ECO:0000256" key="18">
    <source>
        <dbReference type="RuleBase" id="RU361146"/>
    </source>
</evidence>
<accession>A0A1V6SI90</accession>
<evidence type="ECO:0000259" key="21">
    <source>
        <dbReference type="Pfam" id="PF00689"/>
    </source>
</evidence>
<dbReference type="GO" id="GO:0005886">
    <property type="term" value="C:plasma membrane"/>
    <property type="evidence" value="ECO:0007669"/>
    <property type="project" value="TreeGrafter"/>
</dbReference>
<evidence type="ECO:0000256" key="4">
    <source>
        <dbReference type="ARBA" id="ARBA00022568"/>
    </source>
</evidence>
<dbReference type="FunFam" id="3.40.50.1000:FF:000001">
    <property type="entry name" value="Phospholipid-transporting ATPase IC"/>
    <property type="match status" value="1"/>
</dbReference>
<evidence type="ECO:0000256" key="9">
    <source>
        <dbReference type="ARBA" id="ARBA00022840"/>
    </source>
</evidence>
<dbReference type="EC" id="7.2.2.10" evidence="18"/>
<dbReference type="FunFam" id="2.70.150.10:FF:000028">
    <property type="entry name" value="Calcium-transporting ATPase"/>
    <property type="match status" value="1"/>
</dbReference>
<evidence type="ECO:0000256" key="16">
    <source>
        <dbReference type="ARBA" id="ARBA00048694"/>
    </source>
</evidence>
<comment type="function">
    <text evidence="18">Catalyzes the hydrolysis of ATP coupled with the transport of calcium.</text>
</comment>
<dbReference type="InterPro" id="IPR001757">
    <property type="entry name" value="P_typ_ATPase"/>
</dbReference>
<evidence type="ECO:0000256" key="2">
    <source>
        <dbReference type="ARBA" id="ARBA00022448"/>
    </source>
</evidence>
<dbReference type="InterPro" id="IPR044492">
    <property type="entry name" value="P_typ_ATPase_HD_dom"/>
</dbReference>
<comment type="similarity">
    <text evidence="15 18">Belongs to the cation transport ATPase (P-type) (TC 3.A.3) family.</text>
</comment>
<keyword evidence="7 18" id="KW-0547">Nucleotide-binding</keyword>
<dbReference type="InterPro" id="IPR008250">
    <property type="entry name" value="ATPase_P-typ_transduc_dom_A_sf"/>
</dbReference>
<comment type="caution">
    <text evidence="23">The sequence shown here is derived from an EMBL/GenBank/DDBJ whole genome shotgun (WGS) entry which is preliminary data.</text>
</comment>
<dbReference type="SFLD" id="SFLDS00003">
    <property type="entry name" value="Haloacid_Dehalogenase"/>
    <property type="match status" value="1"/>
</dbReference>
<name>A0A1V6SI90_9EURO</name>
<dbReference type="FunFam" id="1.20.1110.10:FF:000039">
    <property type="entry name" value="Calcium-transporting ATPase"/>
    <property type="match status" value="1"/>
</dbReference>
<feature type="transmembrane region" description="Helical" evidence="18">
    <location>
        <begin position="896"/>
        <end position="917"/>
    </location>
</feature>
<dbReference type="NCBIfam" id="TIGR01517">
    <property type="entry name" value="ATPase-IIB_Ca"/>
    <property type="match status" value="1"/>
</dbReference>
<evidence type="ECO:0000256" key="6">
    <source>
        <dbReference type="ARBA" id="ARBA00022723"/>
    </source>
</evidence>
<evidence type="ECO:0000313" key="24">
    <source>
        <dbReference type="Proteomes" id="UP000191285"/>
    </source>
</evidence>
<feature type="domain" description="P-type ATPase A" evidence="20">
    <location>
        <begin position="279"/>
        <end position="394"/>
    </location>
</feature>
<keyword evidence="2 18" id="KW-0813">Transport</keyword>
<dbReference type="Pfam" id="PF00122">
    <property type="entry name" value="E1-E2_ATPase"/>
    <property type="match status" value="1"/>
</dbReference>
<dbReference type="SFLD" id="SFLDF00027">
    <property type="entry name" value="p-type_atpase"/>
    <property type="match status" value="1"/>
</dbReference>
<feature type="domain" description="Cation-transporting P-type ATPase N-terminal" evidence="22">
    <location>
        <begin position="184"/>
        <end position="225"/>
    </location>
</feature>
<evidence type="ECO:0000259" key="22">
    <source>
        <dbReference type="Pfam" id="PF00690"/>
    </source>
</evidence>
<dbReference type="Proteomes" id="UP000191285">
    <property type="component" value="Unassembled WGS sequence"/>
</dbReference>
<keyword evidence="24" id="KW-1185">Reference proteome</keyword>
<evidence type="ECO:0000256" key="19">
    <source>
        <dbReference type="SAM" id="MobiDB-lite"/>
    </source>
</evidence>
<dbReference type="SUPFAM" id="SSF56784">
    <property type="entry name" value="HAD-like"/>
    <property type="match status" value="1"/>
</dbReference>
<feature type="domain" description="Cation-transporting P-type ATPase C-terminal" evidence="21">
    <location>
        <begin position="923"/>
        <end position="1102"/>
    </location>
</feature>
<dbReference type="SUPFAM" id="SSF81653">
    <property type="entry name" value="Calcium ATPase, transduction domain A"/>
    <property type="match status" value="1"/>
</dbReference>
<dbReference type="PANTHER" id="PTHR24093">
    <property type="entry name" value="CATION TRANSPORTING ATPASE"/>
    <property type="match status" value="1"/>
</dbReference>
<dbReference type="GO" id="GO:0046872">
    <property type="term" value="F:metal ion binding"/>
    <property type="evidence" value="ECO:0007669"/>
    <property type="project" value="UniProtKB-KW"/>
</dbReference>
<evidence type="ECO:0000256" key="12">
    <source>
        <dbReference type="ARBA" id="ARBA00022989"/>
    </source>
</evidence>
<dbReference type="InterPro" id="IPR004014">
    <property type="entry name" value="ATPase_P-typ_cation-transptr_N"/>
</dbReference>
<sequence>MAWNPDHPDPARRMVPFSSHQPSSSIDGDTLRPRSESFASTAPTMSSDRSITNSEVEPSHISEAVYDDVPLSEALTPDPRNEADFLIEDNPFAFSPGQLNKMQNPKSLAAFHALGGLQGLERGLRTDLSAGLSVDEGRLEGTVNFKQATPLLYNKRPPTMNPPLEDVPSTSVPISAGDGSPFGDRIRVFSQNRLPARKSTGFLKLFWIAYNDKVIILLTIAAIISLSLGIYESIDGGKGVEWVEGVAIVVAILIVTIVTAANDWQKARQFAKLNRKKDDREVKLIRSGKSMKLSIHDIMVGDVLHLEPGDSIAADGVLVSGNGVKCDESSATGESDQMKKTDGHKVWQQIVEGSVTKKSDPFMISGSNVLEGVGTYVVTSVGRYSTYGRIMLSLQTTNDPTPLQVKLGRLADWIGYLGSGAAIILFLVLLFRFVSDLPNHPHVSSAEKGKEFVDILIVAVTVIVVAIPEGLPLAVTLALAFATTRMVKENNLVRVLRACETMGNATVICSDKTGTLTQNKMTVVAVTWGTSQKFYLPTELNTDDSAKSMLELSKGCSASARDLIIKSVALNSTAFEEEREGQKQFIGSKTEVALLQMAKDYLGMDLTYERGSAEITQLIPFDSARKCMGIVYRHPGAGYRLLVKGASELLLGTCNTQITDLDAGDKDLQTKLLSEEERRSILRTIDQYAEGSLRTIGIVYKDFTSWPPKEAKRNEDDSSAADFEDVFQDMTWVGVVGIQDPLRPEVSPAIRKCHSAGVQVKMVTGDNVATATAIASSCGIKSENGLVMEGPKFRRLSDEEMDRVMPRLEVLARSSPEDKYILVKHLKGLGETVAVTGDGTNDGPALRAADVGFSMGIAGTEVAKEASSIILLDDNFRSIVTAISWGRAVNDAVAKFLQFQITVNIAAVILTFVSSVYSNSNSSVLTAVQLLWVNLIMDTFAALALATDAPTEKILDRKPTPKSASLFTLAMWKMILGQSVYKLAVIFMLYFAGDNLLDAHLDSVDMGHRSKQLSTVVFNTFVWMQIFNELNNRRLDNKFNVFEGVLRNYWFLGINVVIVSGQIMIIFIGGAAFSVTRLSGILWAICIICSLGCLPWAIVLRMIPDQQFGFVFYTVVDAMTLVLRPIAKGFNIVAHGLKKIFRSVKSFTHRKFSRCAKEAEVVEHSLGLSNIPAINEICVMDEESPASVDPTRQQSPQRPWAPSAITVPTITVTAYP</sequence>
<dbReference type="SUPFAM" id="SSF81660">
    <property type="entry name" value="Metal cation-transporting ATPase, ATP-binding domain N"/>
    <property type="match status" value="1"/>
</dbReference>
<dbReference type="InterPro" id="IPR059000">
    <property type="entry name" value="ATPase_P-type_domA"/>
</dbReference>
<dbReference type="FunFam" id="3.40.50.1000:FF:000018">
    <property type="entry name" value="Calcium-transporting ATPase"/>
    <property type="match status" value="1"/>
</dbReference>
<feature type="transmembrane region" description="Helical" evidence="18">
    <location>
        <begin position="923"/>
        <end position="945"/>
    </location>
</feature>
<dbReference type="PROSITE" id="PS00154">
    <property type="entry name" value="ATPASE_E1_E2"/>
    <property type="match status" value="1"/>
</dbReference>
<evidence type="ECO:0000313" key="23">
    <source>
        <dbReference type="EMBL" id="OQE13666.1"/>
    </source>
</evidence>
<feature type="compositionally biased region" description="Polar residues" evidence="19">
    <location>
        <begin position="18"/>
        <end position="27"/>
    </location>
</feature>
<dbReference type="Gene3D" id="3.40.50.1000">
    <property type="entry name" value="HAD superfamily/HAD-like"/>
    <property type="match status" value="1"/>
</dbReference>
<keyword evidence="10" id="KW-0460">Magnesium</keyword>
<keyword evidence="14 18" id="KW-0472">Membrane</keyword>
<feature type="compositionally biased region" description="Polar residues" evidence="19">
    <location>
        <begin position="37"/>
        <end position="56"/>
    </location>
</feature>
<feature type="transmembrane region" description="Helical" evidence="18">
    <location>
        <begin position="413"/>
        <end position="435"/>
    </location>
</feature>
<feature type="region of interest" description="Disordered" evidence="19">
    <location>
        <begin position="1"/>
        <end position="59"/>
    </location>
</feature>
<keyword evidence="13 18" id="KW-0406">Ion transport</keyword>
<organism evidence="23 24">
    <name type="scientific">Penicillium steckii</name>
    <dbReference type="NCBI Taxonomy" id="303698"/>
    <lineage>
        <taxon>Eukaryota</taxon>
        <taxon>Fungi</taxon>
        <taxon>Dikarya</taxon>
        <taxon>Ascomycota</taxon>
        <taxon>Pezizomycotina</taxon>
        <taxon>Eurotiomycetes</taxon>
        <taxon>Eurotiomycetidae</taxon>
        <taxon>Eurotiales</taxon>
        <taxon>Aspergillaceae</taxon>
        <taxon>Penicillium</taxon>
    </lineage>
</organism>
<feature type="transmembrane region" description="Helical" evidence="18">
    <location>
        <begin position="1081"/>
        <end position="1100"/>
    </location>
</feature>
<evidence type="ECO:0000256" key="5">
    <source>
        <dbReference type="ARBA" id="ARBA00022692"/>
    </source>
</evidence>
<dbReference type="Gene3D" id="3.40.1110.10">
    <property type="entry name" value="Calcium-transporting ATPase, cytoplasmic domain N"/>
    <property type="match status" value="1"/>
</dbReference>
<keyword evidence="12 18" id="KW-1133">Transmembrane helix</keyword>
<evidence type="ECO:0000256" key="15">
    <source>
        <dbReference type="ARBA" id="ARBA00038148"/>
    </source>
</evidence>
<keyword evidence="8 18" id="KW-0106">Calcium</keyword>
<dbReference type="FunFam" id="3.40.1110.10:FF:000031">
    <property type="entry name" value="Calcium-transporting ATPase"/>
    <property type="match status" value="1"/>
</dbReference>
<comment type="function">
    <text evidence="17">This magnesium-dependent enzyme catalyzes the hydrolysis of ATP coupled with the transport of calcium. Transports the calcium to the vacuole and participates in the control of the cytosolic free calcium.</text>
</comment>
<keyword evidence="9 18" id="KW-0067">ATP-binding</keyword>
<protein>
    <recommendedName>
        <fullName evidence="18">Calcium-transporting ATPase</fullName>
        <ecNumber evidence="18">7.2.2.10</ecNumber>
    </recommendedName>
</protein>
<feature type="transmembrane region" description="Helical" evidence="18">
    <location>
        <begin position="246"/>
        <end position="264"/>
    </location>
</feature>
<comment type="subcellular location">
    <subcellularLocation>
        <location evidence="18">Membrane</location>
        <topology evidence="18">Multi-pass membrane protein</topology>
    </subcellularLocation>
    <subcellularLocation>
        <location evidence="1">Vacuole membrane</location>
        <topology evidence="1">Multi-pass membrane protein</topology>
    </subcellularLocation>
</comment>
<dbReference type="InterPro" id="IPR006068">
    <property type="entry name" value="ATPase_P-typ_cation-transptr_C"/>
</dbReference>
<dbReference type="AlphaFoldDB" id="A0A1V6SI90"/>
<evidence type="ECO:0000256" key="11">
    <source>
        <dbReference type="ARBA" id="ARBA00022967"/>
    </source>
</evidence>
<evidence type="ECO:0000256" key="3">
    <source>
        <dbReference type="ARBA" id="ARBA00022554"/>
    </source>
</evidence>
<dbReference type="InterPro" id="IPR023299">
    <property type="entry name" value="ATPase_P-typ_cyto_dom_N"/>
</dbReference>
<comment type="catalytic activity">
    <reaction evidence="16 18">
        <text>Ca(2+)(in) + ATP + H2O = Ca(2+)(out) + ADP + phosphate + H(+)</text>
        <dbReference type="Rhea" id="RHEA:18105"/>
        <dbReference type="ChEBI" id="CHEBI:15377"/>
        <dbReference type="ChEBI" id="CHEBI:15378"/>
        <dbReference type="ChEBI" id="CHEBI:29108"/>
        <dbReference type="ChEBI" id="CHEBI:30616"/>
        <dbReference type="ChEBI" id="CHEBI:43474"/>
        <dbReference type="ChEBI" id="CHEBI:456216"/>
        <dbReference type="EC" id="7.2.2.10"/>
    </reaction>
</comment>
<dbReference type="InterPro" id="IPR006408">
    <property type="entry name" value="P-type_ATPase_IIB"/>
</dbReference>
<evidence type="ECO:0000259" key="20">
    <source>
        <dbReference type="Pfam" id="PF00122"/>
    </source>
</evidence>
<dbReference type="GO" id="GO:0005524">
    <property type="term" value="F:ATP binding"/>
    <property type="evidence" value="ECO:0007669"/>
    <property type="project" value="UniProtKB-KW"/>
</dbReference>
<dbReference type="SFLD" id="SFLDG00002">
    <property type="entry name" value="C1.7:_P-type_atpase_like"/>
    <property type="match status" value="1"/>
</dbReference>
<keyword evidence="11" id="KW-1278">Translocase</keyword>
<evidence type="ECO:0000256" key="8">
    <source>
        <dbReference type="ARBA" id="ARBA00022837"/>
    </source>
</evidence>
<dbReference type="OrthoDB" id="3352408at2759"/>
<dbReference type="EMBL" id="MLKD01000049">
    <property type="protein sequence ID" value="OQE13666.1"/>
    <property type="molecule type" value="Genomic_DNA"/>
</dbReference>
<dbReference type="GO" id="GO:0005774">
    <property type="term" value="C:vacuolar membrane"/>
    <property type="evidence" value="ECO:0007669"/>
    <property type="project" value="UniProtKB-SubCell"/>
</dbReference>
<dbReference type="GO" id="GO:0006874">
    <property type="term" value="P:intracellular calcium ion homeostasis"/>
    <property type="evidence" value="ECO:0007669"/>
    <property type="project" value="TreeGrafter"/>
</dbReference>
<dbReference type="Pfam" id="PF13246">
    <property type="entry name" value="Cation_ATPase"/>
    <property type="match status" value="1"/>
</dbReference>
<gene>
    <name evidence="23" type="ORF">PENSTE_c049G04797</name>
</gene>
<comment type="caution">
    <text evidence="18">Lacks conserved residue(s) required for the propagation of feature annotation.</text>
</comment>
<dbReference type="Pfam" id="PF00690">
    <property type="entry name" value="Cation_ATPase_N"/>
    <property type="match status" value="1"/>
</dbReference>
<dbReference type="Pfam" id="PF00689">
    <property type="entry name" value="Cation_ATPase_C"/>
    <property type="match status" value="1"/>
</dbReference>
<dbReference type="InterPro" id="IPR018303">
    <property type="entry name" value="ATPase_P-typ_P_site"/>
</dbReference>
<dbReference type="PRINTS" id="PR00119">
    <property type="entry name" value="CATATPASE"/>
</dbReference>
<dbReference type="GO" id="GO:0005388">
    <property type="term" value="F:P-type calcium transporter activity"/>
    <property type="evidence" value="ECO:0007669"/>
    <property type="project" value="UniProtKB-EC"/>
</dbReference>
<keyword evidence="5 18" id="KW-0812">Transmembrane</keyword>
<dbReference type="GO" id="GO:0016887">
    <property type="term" value="F:ATP hydrolysis activity"/>
    <property type="evidence" value="ECO:0007669"/>
    <property type="project" value="InterPro"/>
</dbReference>
<dbReference type="InterPro" id="IPR023214">
    <property type="entry name" value="HAD_sf"/>
</dbReference>
<dbReference type="Gene3D" id="2.70.150.10">
    <property type="entry name" value="Calcium-transporting ATPase, cytoplasmic transduction domain A"/>
    <property type="match status" value="1"/>
</dbReference>
<feature type="transmembrane region" description="Helical" evidence="18">
    <location>
        <begin position="455"/>
        <end position="482"/>
    </location>
</feature>
<dbReference type="NCBIfam" id="TIGR01494">
    <property type="entry name" value="ATPase_P-type"/>
    <property type="match status" value="2"/>
</dbReference>
<keyword evidence="6" id="KW-0479">Metal-binding</keyword>
<keyword evidence="4 18" id="KW-0109">Calcium transport</keyword>
<dbReference type="Gene3D" id="1.20.1110.10">
    <property type="entry name" value="Calcium-transporting ATPase, transmembrane domain"/>
    <property type="match status" value="1"/>
</dbReference>
<dbReference type="InterPro" id="IPR023298">
    <property type="entry name" value="ATPase_P-typ_TM_dom_sf"/>
</dbReference>